<keyword evidence="4" id="KW-0378">Hydrolase</keyword>
<dbReference type="PIRSF" id="PIRSF005785">
    <property type="entry name" value="Zn-prot_arch"/>
    <property type="match status" value="1"/>
</dbReference>
<keyword evidence="2" id="KW-0645">Protease</keyword>
<evidence type="ECO:0000256" key="4">
    <source>
        <dbReference type="ARBA" id="ARBA00022801"/>
    </source>
</evidence>
<dbReference type="EMBL" id="FWWZ01000001">
    <property type="protein sequence ID" value="SMC09911.1"/>
    <property type="molecule type" value="Genomic_DNA"/>
</dbReference>
<reference evidence="8" key="1">
    <citation type="submission" date="2017-04" db="EMBL/GenBank/DDBJ databases">
        <authorList>
            <person name="Varghese N."/>
            <person name="Submissions S."/>
        </authorList>
    </citation>
    <scope>NUCLEOTIDE SEQUENCE [LARGE SCALE GENOMIC DNA]</scope>
    <source>
        <strain evidence="8">DSM 16512</strain>
    </source>
</reference>
<organism evidence="7 8">
    <name type="scientific">Nitratiruptor tergarcus DSM 16512</name>
    <dbReference type="NCBI Taxonomy" id="1069081"/>
    <lineage>
        <taxon>Bacteria</taxon>
        <taxon>Pseudomonadati</taxon>
        <taxon>Campylobacterota</taxon>
        <taxon>Epsilonproteobacteria</taxon>
        <taxon>Nautiliales</taxon>
        <taxon>Nitratiruptoraceae</taxon>
        <taxon>Nitratiruptor</taxon>
    </lineage>
</organism>
<accession>A0A1W1WUC1</accession>
<dbReference type="OrthoDB" id="269208at2"/>
<keyword evidence="8" id="KW-1185">Reference proteome</keyword>
<dbReference type="PANTHER" id="PTHR15910">
    <property type="entry name" value="ARCHAEMETZINCIN"/>
    <property type="match status" value="1"/>
</dbReference>
<dbReference type="RefSeq" id="WP_084276229.1">
    <property type="nucleotide sequence ID" value="NZ_AP026671.1"/>
</dbReference>
<dbReference type="AlphaFoldDB" id="A0A1W1WUC1"/>
<dbReference type="HAMAP" id="MF_01842">
    <property type="entry name" value="Archaemetzincin"/>
    <property type="match status" value="1"/>
</dbReference>
<dbReference type="GO" id="GO:0006508">
    <property type="term" value="P:proteolysis"/>
    <property type="evidence" value="ECO:0007669"/>
    <property type="project" value="UniProtKB-KW"/>
</dbReference>
<evidence type="ECO:0000256" key="2">
    <source>
        <dbReference type="ARBA" id="ARBA00022670"/>
    </source>
</evidence>
<keyword evidence="3" id="KW-0479">Metal-binding</keyword>
<evidence type="ECO:0000313" key="8">
    <source>
        <dbReference type="Proteomes" id="UP000192602"/>
    </source>
</evidence>
<dbReference type="NCBIfam" id="NF033823">
    <property type="entry name" value="archmetzin"/>
    <property type="match status" value="1"/>
</dbReference>
<dbReference type="GO" id="GO:0008237">
    <property type="term" value="F:metallopeptidase activity"/>
    <property type="evidence" value="ECO:0007669"/>
    <property type="project" value="UniProtKB-KW"/>
</dbReference>
<protein>
    <submittedName>
        <fullName evidence="7">Archaemetzincin</fullName>
    </submittedName>
</protein>
<dbReference type="STRING" id="1069081.SAMN05660197_1736"/>
<gene>
    <name evidence="7" type="ORF">SAMN05660197_1736</name>
</gene>
<name>A0A1W1WUC1_9BACT</name>
<proteinExistence type="inferred from homology"/>
<dbReference type="SUPFAM" id="SSF55486">
    <property type="entry name" value="Metalloproteases ('zincins'), catalytic domain"/>
    <property type="match status" value="1"/>
</dbReference>
<dbReference type="CDD" id="cd11375">
    <property type="entry name" value="Peptidase_M54"/>
    <property type="match status" value="1"/>
</dbReference>
<dbReference type="Gene3D" id="3.40.390.10">
    <property type="entry name" value="Collagenase (Catalytic Domain)"/>
    <property type="match status" value="1"/>
</dbReference>
<evidence type="ECO:0000256" key="3">
    <source>
        <dbReference type="ARBA" id="ARBA00022723"/>
    </source>
</evidence>
<dbReference type="InterPro" id="IPR024079">
    <property type="entry name" value="MetalloPept_cat_dom_sf"/>
</dbReference>
<dbReference type="InterPro" id="IPR012962">
    <property type="entry name" value="Pept_M54_archaemetzincn"/>
</dbReference>
<dbReference type="InterPro" id="IPR012091">
    <property type="entry name" value="Pept_M54_archaemetzncn_arc/bac"/>
</dbReference>
<dbReference type="PANTHER" id="PTHR15910:SF1">
    <property type="entry name" value="ARCHAEMETZINCIN-2"/>
    <property type="match status" value="1"/>
</dbReference>
<keyword evidence="6" id="KW-0482">Metalloprotease</keyword>
<sequence>MRECNFKSIKIVNFDWKDKEGLAFLLVKLQEIFRIPVTIGPQASLPHNAFNVLRKQYLASSFLETLLLYKQDKEIVLGVTAQDIYEPNLNFVFGVATPIYAVALISTARLHNSFYGLPEDRNLFLKRVITEAVHEIGHTLGLKHCPNPHCVMHFSNTLADTDAKRYNFCSQCWKKVEKALCLT</sequence>
<dbReference type="Proteomes" id="UP000192602">
    <property type="component" value="Unassembled WGS sequence"/>
</dbReference>
<evidence type="ECO:0000256" key="1">
    <source>
        <dbReference type="ARBA" id="ARBA00001947"/>
    </source>
</evidence>
<dbReference type="GO" id="GO:0008270">
    <property type="term" value="F:zinc ion binding"/>
    <property type="evidence" value="ECO:0007669"/>
    <property type="project" value="InterPro"/>
</dbReference>
<evidence type="ECO:0000313" key="7">
    <source>
        <dbReference type="EMBL" id="SMC09911.1"/>
    </source>
</evidence>
<keyword evidence="5" id="KW-0862">Zinc</keyword>
<evidence type="ECO:0000256" key="5">
    <source>
        <dbReference type="ARBA" id="ARBA00022833"/>
    </source>
</evidence>
<comment type="cofactor">
    <cofactor evidence="1">
        <name>Zn(2+)</name>
        <dbReference type="ChEBI" id="CHEBI:29105"/>
    </cofactor>
</comment>
<evidence type="ECO:0000256" key="6">
    <source>
        <dbReference type="ARBA" id="ARBA00023049"/>
    </source>
</evidence>
<dbReference type="Pfam" id="PF07998">
    <property type="entry name" value="Peptidase_M54"/>
    <property type="match status" value="1"/>
</dbReference>